<dbReference type="GO" id="GO:0016052">
    <property type="term" value="P:carbohydrate catabolic process"/>
    <property type="evidence" value="ECO:0007669"/>
    <property type="project" value="InterPro"/>
</dbReference>
<dbReference type="Pfam" id="PF06452">
    <property type="entry name" value="CBM9_1"/>
    <property type="match status" value="1"/>
</dbReference>
<dbReference type="CDD" id="cd09620">
    <property type="entry name" value="CBM9_like_3"/>
    <property type="match status" value="1"/>
</dbReference>
<dbReference type="AlphaFoldDB" id="A0A1G9S1X7"/>
<dbReference type="InterPro" id="IPR010502">
    <property type="entry name" value="Carb-bd_dom_fam9"/>
</dbReference>
<name>A0A1G9S1X7_9FLAO</name>
<gene>
    <name evidence="2" type="ORF">SAMN04488514_10775</name>
</gene>
<evidence type="ECO:0000313" key="2">
    <source>
        <dbReference type="EMBL" id="SDM29568.1"/>
    </source>
</evidence>
<evidence type="ECO:0000259" key="1">
    <source>
        <dbReference type="Pfam" id="PF06452"/>
    </source>
</evidence>
<reference evidence="3" key="1">
    <citation type="submission" date="2016-10" db="EMBL/GenBank/DDBJ databases">
        <authorList>
            <person name="Varghese N."/>
            <person name="Submissions S."/>
        </authorList>
    </citation>
    <scope>NUCLEOTIDE SEQUENCE [LARGE SCALE GENOMIC DNA]</scope>
    <source>
        <strain evidence="3">DSM 19886</strain>
    </source>
</reference>
<evidence type="ECO:0000313" key="3">
    <source>
        <dbReference type="Proteomes" id="UP000199440"/>
    </source>
</evidence>
<protein>
    <submittedName>
        <fullName evidence="2">Carbohydrate family 9 binding domain-like</fullName>
    </submittedName>
</protein>
<accession>A0A1G9S1X7</accession>
<feature type="domain" description="Carbohydrate-binding" evidence="1">
    <location>
        <begin position="30"/>
        <end position="240"/>
    </location>
</feature>
<dbReference type="STRING" id="192904.SAMN04488514_10775"/>
<dbReference type="PANTHER" id="PTHR35532:SF5">
    <property type="entry name" value="CARBOHYDRATE-BINDING DOMAIN-CONTAINING PROTEIN"/>
    <property type="match status" value="1"/>
</dbReference>
<organism evidence="2 3">
    <name type="scientific">Kriegella aquimaris</name>
    <dbReference type="NCBI Taxonomy" id="192904"/>
    <lineage>
        <taxon>Bacteria</taxon>
        <taxon>Pseudomonadati</taxon>
        <taxon>Bacteroidota</taxon>
        <taxon>Flavobacteriia</taxon>
        <taxon>Flavobacteriales</taxon>
        <taxon>Flavobacteriaceae</taxon>
        <taxon>Kriegella</taxon>
    </lineage>
</organism>
<dbReference type="SUPFAM" id="SSF49344">
    <property type="entry name" value="CBD9-like"/>
    <property type="match status" value="1"/>
</dbReference>
<sequence>MLGWGQSEKKLVLGEQPIFRVLKTSEPITVDGKMEESIWQRTEARKMEYFYNTEKPHDSQETIYRMLWDDENLYAFFQCKDKYITARETKRDGQPYFDDCAEIFIIPAADSLDTHFGLELNLFKASNDFIYFNDYYQGKDAVFKTYDPTFEVEVTIDGSVNDNSDIDSGWTMEFKIPLDELGALGQIAPVQTGSQWAFLAIRQDRNDAEGNRRSTATIFPIYDISKNVHQANRFGLMEFVEEYK</sequence>
<dbReference type="GO" id="GO:0004553">
    <property type="term" value="F:hydrolase activity, hydrolyzing O-glycosyl compounds"/>
    <property type="evidence" value="ECO:0007669"/>
    <property type="project" value="InterPro"/>
</dbReference>
<proteinExistence type="predicted"/>
<dbReference type="PANTHER" id="PTHR35532">
    <property type="entry name" value="SIMILAR TO POLYHYDROXYALKANOATE DEPOLYMERASE"/>
    <property type="match status" value="1"/>
</dbReference>
<dbReference type="GO" id="GO:0030246">
    <property type="term" value="F:carbohydrate binding"/>
    <property type="evidence" value="ECO:0007669"/>
    <property type="project" value="InterPro"/>
</dbReference>
<keyword evidence="3" id="KW-1185">Reference proteome</keyword>
<dbReference type="EMBL" id="FNGV01000007">
    <property type="protein sequence ID" value="SDM29568.1"/>
    <property type="molecule type" value="Genomic_DNA"/>
</dbReference>
<dbReference type="Gene3D" id="2.60.40.1190">
    <property type="match status" value="1"/>
</dbReference>
<dbReference type="Proteomes" id="UP000199440">
    <property type="component" value="Unassembled WGS sequence"/>
</dbReference>